<sequence length="66" mass="7326">MNTNRILRKKEVLHLTGISAATMYRLIAKGEFPISKKLTGEAGRAVGWGLNEIQTWIQSRGISNAQ</sequence>
<dbReference type="Proteomes" id="UP000256817">
    <property type="component" value="Unassembled WGS sequence"/>
</dbReference>
<keyword evidence="2" id="KW-1185">Reference proteome</keyword>
<comment type="caution">
    <text evidence="1">The sequence shown here is derived from an EMBL/GenBank/DDBJ whole genome shotgun (WGS) entry which is preliminary data.</text>
</comment>
<dbReference type="EMBL" id="QHJW02000009">
    <property type="protein sequence ID" value="RRO11075.1"/>
    <property type="molecule type" value="Genomic_DNA"/>
</dbReference>
<organism evidence="1 2">
    <name type="scientific">Pectobacterium aquaticum</name>
    <dbReference type="NCBI Taxonomy" id="2204145"/>
    <lineage>
        <taxon>Bacteria</taxon>
        <taxon>Pseudomonadati</taxon>
        <taxon>Pseudomonadota</taxon>
        <taxon>Gammaproteobacteria</taxon>
        <taxon>Enterobacterales</taxon>
        <taxon>Pectobacteriaceae</taxon>
        <taxon>Pectobacterium</taxon>
    </lineage>
</organism>
<dbReference type="Gene3D" id="1.10.238.160">
    <property type="match status" value="1"/>
</dbReference>
<accession>A0A3R8QEZ6</accession>
<dbReference type="InterPro" id="IPR010260">
    <property type="entry name" value="AlpA"/>
</dbReference>
<dbReference type="InterPro" id="IPR009061">
    <property type="entry name" value="DNA-bd_dom_put_sf"/>
</dbReference>
<dbReference type="RefSeq" id="WP_116237691.1">
    <property type="nucleotide sequence ID" value="NZ_QHJW02000009.1"/>
</dbReference>
<dbReference type="Pfam" id="PF05930">
    <property type="entry name" value="Phage_AlpA"/>
    <property type="match status" value="1"/>
</dbReference>
<dbReference type="SUPFAM" id="SSF46955">
    <property type="entry name" value="Putative DNA-binding domain"/>
    <property type="match status" value="1"/>
</dbReference>
<gene>
    <name evidence="1" type="ORF">DMB85_004925</name>
</gene>
<reference evidence="1" key="1">
    <citation type="submission" date="2018-11" db="EMBL/GenBank/DDBJ databases">
        <title>Draft genome sequences of proposed Pectobacterium aquaticum sp. nov. isolated in France from fresh water.</title>
        <authorList>
            <person name="Pedron J."/>
            <person name="Barny M.A."/>
        </authorList>
    </citation>
    <scope>NUCLEOTIDE SEQUENCE [LARGE SCALE GENOMIC DNA]</scope>
    <source>
        <strain evidence="1">A35-S23-M15</strain>
    </source>
</reference>
<evidence type="ECO:0000313" key="1">
    <source>
        <dbReference type="EMBL" id="RRO11075.1"/>
    </source>
</evidence>
<protein>
    <submittedName>
        <fullName evidence="1">AlpA family transcriptional regulator</fullName>
    </submittedName>
</protein>
<proteinExistence type="predicted"/>
<name>A0A3R8QEZ6_9GAMM</name>
<evidence type="ECO:0000313" key="2">
    <source>
        <dbReference type="Proteomes" id="UP000256817"/>
    </source>
</evidence>